<sequence>VYKRQNQYFAVDVKKEQDLDTVIREIEQESAIDALFNVAGYEVNKDFETVSYDEWNDLLNTILGGSANLCRSVAPKMAKRRNGSIILLSADYSKEFGDDVVNAVAASTLHGFGKSFGVEMASDNVLVNVLFANTPFDLNKVVETAYYLADKNTYATAQVVSISGINV</sequence>
<dbReference type="CDD" id="cd05233">
    <property type="entry name" value="SDR_c"/>
    <property type="match status" value="1"/>
</dbReference>
<evidence type="ECO:0000256" key="2">
    <source>
        <dbReference type="ARBA" id="ARBA00023002"/>
    </source>
</evidence>
<comment type="similarity">
    <text evidence="1">Belongs to the short-chain dehydrogenases/reductases (SDR) family.</text>
</comment>
<name>A0A923NCM6_9FIRM</name>
<comment type="caution">
    <text evidence="3">The sequence shown here is derived from an EMBL/GenBank/DDBJ whole genome shotgun (WGS) entry which is preliminary data.</text>
</comment>
<dbReference type="AlphaFoldDB" id="A0A923NCM6"/>
<dbReference type="SUPFAM" id="SSF51735">
    <property type="entry name" value="NAD(P)-binding Rossmann-fold domains"/>
    <property type="match status" value="1"/>
</dbReference>
<feature type="non-terminal residue" evidence="3">
    <location>
        <position position="1"/>
    </location>
</feature>
<dbReference type="GO" id="GO:0016616">
    <property type="term" value="F:oxidoreductase activity, acting on the CH-OH group of donors, NAD or NADP as acceptor"/>
    <property type="evidence" value="ECO:0007669"/>
    <property type="project" value="TreeGrafter"/>
</dbReference>
<reference evidence="3" key="1">
    <citation type="submission" date="2020-08" db="EMBL/GenBank/DDBJ databases">
        <authorList>
            <person name="Liu C."/>
            <person name="Sun Q."/>
        </authorList>
    </citation>
    <scope>NUCLEOTIDE SEQUENCE</scope>
    <source>
        <strain evidence="3">BX16</strain>
    </source>
</reference>
<dbReference type="PANTHER" id="PTHR42760">
    <property type="entry name" value="SHORT-CHAIN DEHYDROGENASES/REDUCTASES FAMILY MEMBER"/>
    <property type="match status" value="1"/>
</dbReference>
<dbReference type="Pfam" id="PF00106">
    <property type="entry name" value="adh_short"/>
    <property type="match status" value="1"/>
</dbReference>
<dbReference type="InterPro" id="IPR002347">
    <property type="entry name" value="SDR_fam"/>
</dbReference>
<organism evidence="3 4">
    <name type="scientific">Lentihominibacter faecis</name>
    <dbReference type="NCBI Taxonomy" id="2764712"/>
    <lineage>
        <taxon>Bacteria</taxon>
        <taxon>Bacillati</taxon>
        <taxon>Bacillota</taxon>
        <taxon>Clostridia</taxon>
        <taxon>Peptostreptococcales</taxon>
        <taxon>Anaerovoracaceae</taxon>
        <taxon>Lentihominibacter</taxon>
    </lineage>
</organism>
<dbReference type="InterPro" id="IPR036291">
    <property type="entry name" value="NAD(P)-bd_dom_sf"/>
</dbReference>
<proteinExistence type="inferred from homology"/>
<dbReference type="Gene3D" id="3.40.50.720">
    <property type="entry name" value="NAD(P)-binding Rossmann-like Domain"/>
    <property type="match status" value="1"/>
</dbReference>
<evidence type="ECO:0000256" key="1">
    <source>
        <dbReference type="ARBA" id="ARBA00006484"/>
    </source>
</evidence>
<dbReference type="RefSeq" id="WP_249287140.1">
    <property type="nucleotide sequence ID" value="NZ_JACRWC010000092.1"/>
</dbReference>
<keyword evidence="2" id="KW-0560">Oxidoreductase</keyword>
<protein>
    <submittedName>
        <fullName evidence="3">SDR family oxidoreductase</fullName>
    </submittedName>
</protein>
<dbReference type="PANTHER" id="PTHR42760:SF133">
    <property type="entry name" value="3-OXOACYL-[ACYL-CARRIER-PROTEIN] REDUCTASE"/>
    <property type="match status" value="1"/>
</dbReference>
<evidence type="ECO:0000313" key="3">
    <source>
        <dbReference type="EMBL" id="MBC5999751.1"/>
    </source>
</evidence>
<dbReference type="EMBL" id="JACRWC010000092">
    <property type="protein sequence ID" value="MBC5999751.1"/>
    <property type="molecule type" value="Genomic_DNA"/>
</dbReference>
<keyword evidence="4" id="KW-1185">Reference proteome</keyword>
<gene>
    <name evidence="3" type="ORF">H8876_07030</name>
</gene>
<dbReference type="Proteomes" id="UP000644115">
    <property type="component" value="Unassembled WGS sequence"/>
</dbReference>
<accession>A0A923NCM6</accession>
<evidence type="ECO:0000313" key="4">
    <source>
        <dbReference type="Proteomes" id="UP000644115"/>
    </source>
</evidence>